<dbReference type="EMBL" id="BPVZ01000116">
    <property type="protein sequence ID" value="GKV36499.1"/>
    <property type="molecule type" value="Genomic_DNA"/>
</dbReference>
<accession>A0AAV5LGT1</accession>
<dbReference type="AlphaFoldDB" id="A0AAV5LGT1"/>
<proteinExistence type="predicted"/>
<protein>
    <submittedName>
        <fullName evidence="1">Uncharacterized protein</fullName>
    </submittedName>
</protein>
<keyword evidence="2" id="KW-1185">Reference proteome</keyword>
<reference evidence="1 2" key="1">
    <citation type="journal article" date="2021" name="Commun. Biol.">
        <title>The genome of Shorea leprosula (Dipterocarpaceae) highlights the ecological relevance of drought in aseasonal tropical rainforests.</title>
        <authorList>
            <person name="Ng K.K.S."/>
            <person name="Kobayashi M.J."/>
            <person name="Fawcett J.A."/>
            <person name="Hatakeyama M."/>
            <person name="Paape T."/>
            <person name="Ng C.H."/>
            <person name="Ang C.C."/>
            <person name="Tnah L.H."/>
            <person name="Lee C.T."/>
            <person name="Nishiyama T."/>
            <person name="Sese J."/>
            <person name="O'Brien M.J."/>
            <person name="Copetti D."/>
            <person name="Mohd Noor M.I."/>
            <person name="Ong R.C."/>
            <person name="Putra M."/>
            <person name="Sireger I.Z."/>
            <person name="Indrioko S."/>
            <person name="Kosugi Y."/>
            <person name="Izuno A."/>
            <person name="Isagi Y."/>
            <person name="Lee S.L."/>
            <person name="Shimizu K.K."/>
        </authorList>
    </citation>
    <scope>NUCLEOTIDE SEQUENCE [LARGE SCALE GENOMIC DNA]</scope>
    <source>
        <strain evidence="1">214</strain>
    </source>
</reference>
<comment type="caution">
    <text evidence="1">The sequence shown here is derived from an EMBL/GenBank/DDBJ whole genome shotgun (WGS) entry which is preliminary data.</text>
</comment>
<name>A0AAV5LGT1_9ROSI</name>
<evidence type="ECO:0000313" key="2">
    <source>
        <dbReference type="Proteomes" id="UP001054252"/>
    </source>
</evidence>
<organism evidence="1 2">
    <name type="scientific">Rubroshorea leprosula</name>
    <dbReference type="NCBI Taxonomy" id="152421"/>
    <lineage>
        <taxon>Eukaryota</taxon>
        <taxon>Viridiplantae</taxon>
        <taxon>Streptophyta</taxon>
        <taxon>Embryophyta</taxon>
        <taxon>Tracheophyta</taxon>
        <taxon>Spermatophyta</taxon>
        <taxon>Magnoliopsida</taxon>
        <taxon>eudicotyledons</taxon>
        <taxon>Gunneridae</taxon>
        <taxon>Pentapetalae</taxon>
        <taxon>rosids</taxon>
        <taxon>malvids</taxon>
        <taxon>Malvales</taxon>
        <taxon>Dipterocarpaceae</taxon>
        <taxon>Rubroshorea</taxon>
    </lineage>
</organism>
<gene>
    <name evidence="1" type="ORF">SLEP1_g44625</name>
</gene>
<dbReference type="Proteomes" id="UP001054252">
    <property type="component" value="Unassembled WGS sequence"/>
</dbReference>
<sequence>MLQCIEGIKRLFASLLRCCDIGLYKQSRGLEDPELPARGSFATLYTCAEVFRIRKWLKGMERFDVQEISCCSA</sequence>
<evidence type="ECO:0000313" key="1">
    <source>
        <dbReference type="EMBL" id="GKV36499.1"/>
    </source>
</evidence>